<proteinExistence type="predicted"/>
<sequence>MRKPGEFVTCWLENCPIGSKNGPSEDTEACRRNIQHVCFFSPRLAMTPTPPPSSFYLIRKHAALPLFWKCFLCTFSVWGTDPVAWPGKEMGPLGKLSEIEGPLNRTRGSDHQYLYGLILMLQPLVGNDAHLWTLVTCSEITRPLTAGPPPSPSSTAGSAYTGQWDTLVTVWARKGKVSIGLKWMGMEVGSRFFRWTFRETFLAKTLDVPPFTPDKEWREHRCYGTFVKGANGNLGNERDGNALCRVRLSFSSFQV</sequence>
<evidence type="ECO:0000313" key="2">
    <source>
        <dbReference type="Proteomes" id="UP000664991"/>
    </source>
</evidence>
<protein>
    <submittedName>
        <fullName evidence="1">Uncharacterized protein</fullName>
    </submittedName>
</protein>
<evidence type="ECO:0000313" key="1">
    <source>
        <dbReference type="EMBL" id="KAG5201379.1"/>
    </source>
</evidence>
<organism evidence="1 2">
    <name type="scientific">Ovis aries</name>
    <name type="common">Sheep</name>
    <dbReference type="NCBI Taxonomy" id="9940"/>
    <lineage>
        <taxon>Eukaryota</taxon>
        <taxon>Metazoa</taxon>
        <taxon>Chordata</taxon>
        <taxon>Craniata</taxon>
        <taxon>Vertebrata</taxon>
        <taxon>Euteleostomi</taxon>
        <taxon>Mammalia</taxon>
        <taxon>Eutheria</taxon>
        <taxon>Laurasiatheria</taxon>
        <taxon>Artiodactyla</taxon>
        <taxon>Ruminantia</taxon>
        <taxon>Pecora</taxon>
        <taxon>Bovidae</taxon>
        <taxon>Caprinae</taxon>
        <taxon>Ovis</taxon>
    </lineage>
</organism>
<gene>
    <name evidence="1" type="ORF">JEQ12_004142</name>
</gene>
<accession>A0A835ZW38</accession>
<dbReference type="AlphaFoldDB" id="A0A835ZW38"/>
<comment type="caution">
    <text evidence="1">The sequence shown here is derived from an EMBL/GenBank/DDBJ whole genome shotgun (WGS) entry which is preliminary data.</text>
</comment>
<name>A0A835ZW38_SHEEP</name>
<dbReference type="Proteomes" id="UP000664991">
    <property type="component" value="Unassembled WGS sequence"/>
</dbReference>
<dbReference type="EMBL" id="JAEMGP010000013">
    <property type="protein sequence ID" value="KAG5201379.1"/>
    <property type="molecule type" value="Genomic_DNA"/>
</dbReference>
<reference evidence="1 2" key="1">
    <citation type="submission" date="2020-12" db="EMBL/GenBank/DDBJ databases">
        <title>De novo assembly of Tibetan sheep genome.</title>
        <authorList>
            <person name="Li X."/>
        </authorList>
    </citation>
    <scope>NUCLEOTIDE SEQUENCE [LARGE SCALE GENOMIC DNA]</scope>
    <source>
        <tissue evidence="1">Heart</tissue>
    </source>
</reference>